<accession>A0ACB7XEB4</accession>
<reference evidence="1 2" key="1">
    <citation type="journal article" date="2021" name="Hortic Res">
        <title>High-quality reference genome and annotation aids understanding of berry development for evergreen blueberry (Vaccinium darrowii).</title>
        <authorList>
            <person name="Yu J."/>
            <person name="Hulse-Kemp A.M."/>
            <person name="Babiker E."/>
            <person name="Staton M."/>
        </authorList>
    </citation>
    <scope>NUCLEOTIDE SEQUENCE [LARGE SCALE GENOMIC DNA]</scope>
    <source>
        <strain evidence="2">cv. NJ 8807/NJ 8810</strain>
        <tissue evidence="1">Young leaf</tissue>
    </source>
</reference>
<dbReference type="EMBL" id="CM037156">
    <property type="protein sequence ID" value="KAH7838860.1"/>
    <property type="molecule type" value="Genomic_DNA"/>
</dbReference>
<gene>
    <name evidence="1" type="ORF">Vadar_032026</name>
</gene>
<sequence length="715" mass="81789">MLISYRSSPLHKLFTSKTLMGSFTKPSPFKKALPMAPSSHPHLFHSHRLVFSTYPRKPISRFQILARKNNGSVRTTNGSVRNNNGSLKNISNGFSSVSHANIPRPVSQVDLEIPEENRLAMVPIKLRQKMEEVGLDSNLCIPGQYNNLICPMCKGGDSMEKSLSLFITPDGNSALWTCFRAKCGWRGSTSAFADGKSTYGKMSQLQKFKQIRIITEESLELERPCGELVSYFAERMISRETLQRNSVMQRRWFDQIVIAFPYRRNGVLVSCKYRDINKKFWQEKDTEKILYGLDDIKNASDIIIVEGEIDKLSMEEAGFRNCVSVPDGAPPSVSEKELPSEEKDTKYQYLWNCKEYLEKASRIILATDGDPPGQALAEELARRLGRERCWRVRWPKKNEVGYFKDANEVLMYMGPDMLKEVIENAELYPIQGLFNFRDYFDEIDSYYHRTLGYEFGAPTGWKSLDQLYNVVPGELTVVTGVPNSGKSEWIDALICNLNKSCGWKFGLCSMENKVREHARKLLEKHVKKPFFDIRYGESVERMTIDELEEGKKWLGDTFYLIRCENDCLPSINWVLKLAKSAVLRHGINGLVIDPYNELDHQRAPSQTETEYVSQMLTKVKRFAQHHSCHVWFVAHPRQLHNWVGGPPNLYDISGSAHFINKCDNGIVVHRNRDPEAGPLDQVQVCVRKVRNKVAGTIGEAFLSYNRVTGEYKDLV</sequence>
<dbReference type="Proteomes" id="UP000828048">
    <property type="component" value="Chromosome 6"/>
</dbReference>
<protein>
    <submittedName>
        <fullName evidence="1">Uncharacterized protein</fullName>
    </submittedName>
</protein>
<proteinExistence type="predicted"/>
<keyword evidence="2" id="KW-1185">Reference proteome</keyword>
<name>A0ACB7XEB4_9ERIC</name>
<evidence type="ECO:0000313" key="2">
    <source>
        <dbReference type="Proteomes" id="UP000828048"/>
    </source>
</evidence>
<comment type="caution">
    <text evidence="1">The sequence shown here is derived from an EMBL/GenBank/DDBJ whole genome shotgun (WGS) entry which is preliminary data.</text>
</comment>
<organism evidence="1 2">
    <name type="scientific">Vaccinium darrowii</name>
    <dbReference type="NCBI Taxonomy" id="229202"/>
    <lineage>
        <taxon>Eukaryota</taxon>
        <taxon>Viridiplantae</taxon>
        <taxon>Streptophyta</taxon>
        <taxon>Embryophyta</taxon>
        <taxon>Tracheophyta</taxon>
        <taxon>Spermatophyta</taxon>
        <taxon>Magnoliopsida</taxon>
        <taxon>eudicotyledons</taxon>
        <taxon>Gunneridae</taxon>
        <taxon>Pentapetalae</taxon>
        <taxon>asterids</taxon>
        <taxon>Ericales</taxon>
        <taxon>Ericaceae</taxon>
        <taxon>Vaccinioideae</taxon>
        <taxon>Vaccinieae</taxon>
        <taxon>Vaccinium</taxon>
    </lineage>
</organism>
<evidence type="ECO:0000313" key="1">
    <source>
        <dbReference type="EMBL" id="KAH7838860.1"/>
    </source>
</evidence>